<reference evidence="1 2" key="1">
    <citation type="submission" date="2024-02" db="EMBL/GenBank/DDBJ databases">
        <authorList>
            <person name="Chen Y."/>
            <person name="Shah S."/>
            <person name="Dougan E. K."/>
            <person name="Thang M."/>
            <person name="Chan C."/>
        </authorList>
    </citation>
    <scope>NUCLEOTIDE SEQUENCE [LARGE SCALE GENOMIC DNA]</scope>
</reference>
<dbReference type="EMBL" id="CAXAMM010040718">
    <property type="protein sequence ID" value="CAK9095002.1"/>
    <property type="molecule type" value="Genomic_DNA"/>
</dbReference>
<protein>
    <submittedName>
        <fullName evidence="1">Uncharacterized protein</fullName>
    </submittedName>
</protein>
<dbReference type="InterPro" id="IPR050870">
    <property type="entry name" value="FAST_kinase"/>
</dbReference>
<keyword evidence="2" id="KW-1185">Reference proteome</keyword>
<dbReference type="Proteomes" id="UP001642464">
    <property type="component" value="Unassembled WGS sequence"/>
</dbReference>
<name>A0ABP0R7C5_9DINO</name>
<dbReference type="PANTHER" id="PTHR21228">
    <property type="entry name" value="FAST LEU-RICH DOMAIN-CONTAINING"/>
    <property type="match status" value="1"/>
</dbReference>
<accession>A0ABP0R7C5</accession>
<evidence type="ECO:0000313" key="1">
    <source>
        <dbReference type="EMBL" id="CAK9095002.1"/>
    </source>
</evidence>
<gene>
    <name evidence="1" type="ORF">SCF082_LOCUS44635</name>
</gene>
<organism evidence="1 2">
    <name type="scientific">Durusdinium trenchii</name>
    <dbReference type="NCBI Taxonomy" id="1381693"/>
    <lineage>
        <taxon>Eukaryota</taxon>
        <taxon>Sar</taxon>
        <taxon>Alveolata</taxon>
        <taxon>Dinophyceae</taxon>
        <taxon>Suessiales</taxon>
        <taxon>Symbiodiniaceae</taxon>
        <taxon>Durusdinium</taxon>
    </lineage>
</organism>
<proteinExistence type="predicted"/>
<sequence>MWTLGSMQWQDLYLVDTLASVGQEHLPEFSGQALANTAWAFAQLELKDIPLLDAIAANALEMLKIFKSQELATSAWTFGNCTDLYESLLEAIADEADLRIAGGSMDAASSSMLLEVLRPKRAEQILEALQRHGRLQPLHIPGLGPLLSQAEGVEGSDGLEKELRLLCSLAKSYAALEGPLLFAALFRCLRLGDQEQAQDLWHKVISRGDARLVEVGGCSWSFQQLLDVSEPKSSACLAIELWDIVLSVPWCVHTLSHRPALLPDFLLVFVDGLEEQPELFVLPVIWGAFEGPIIMKNEMMNASLNSFGMQPGVAIL</sequence>
<comment type="caution">
    <text evidence="1">The sequence shown here is derived from an EMBL/GenBank/DDBJ whole genome shotgun (WGS) entry which is preliminary data.</text>
</comment>
<dbReference type="PANTHER" id="PTHR21228:SF40">
    <property type="entry name" value="LD45607P"/>
    <property type="match status" value="1"/>
</dbReference>
<evidence type="ECO:0000313" key="2">
    <source>
        <dbReference type="Proteomes" id="UP001642464"/>
    </source>
</evidence>